<feature type="region of interest" description="Disordered" evidence="1">
    <location>
        <begin position="337"/>
        <end position="356"/>
    </location>
</feature>
<sequence>MRTAIEERPGEAIARVPHWQLPPEIWLIILEFLPPSFFQQDLRRLTLCKRWYSLAFPIFYRNIECTPRVISRLVMRKSESLDKARALLRKSLQCVNIVLDGIPGLCAHNTARYSAFNTSANLGRFCLMLLEFKELKTVRFTARWQNKYWRGDPYQQAYLKIRSLKPYMTVLTQITSLDLNLCGTDVVDDDWKRIHFCPHIQALISRVQTLRLTLRCICQTALWPLDDQPVAVGNLTVNLYLGRVSDVNPKLNSSRVCYPASPAKGWECENPIDQLRLRLKQLVKEMPSPQRAELVHLARSGELHTWNALTKVCTRDDTVKPRRVRLFRGWESQPCFDPNLDDSDMPDTDDGEMLVD</sequence>
<dbReference type="GeneID" id="89940451"/>
<gene>
    <name evidence="2" type="ORF">N656DRAFT_785190</name>
</gene>
<reference evidence="2" key="1">
    <citation type="journal article" date="2023" name="Mol. Phylogenet. Evol.">
        <title>Genome-scale phylogeny and comparative genomics of the fungal order Sordariales.</title>
        <authorList>
            <person name="Hensen N."/>
            <person name="Bonometti L."/>
            <person name="Westerberg I."/>
            <person name="Brannstrom I.O."/>
            <person name="Guillou S."/>
            <person name="Cros-Aarteil S."/>
            <person name="Calhoun S."/>
            <person name="Haridas S."/>
            <person name="Kuo A."/>
            <person name="Mondo S."/>
            <person name="Pangilinan J."/>
            <person name="Riley R."/>
            <person name="LaButti K."/>
            <person name="Andreopoulos B."/>
            <person name="Lipzen A."/>
            <person name="Chen C."/>
            <person name="Yan M."/>
            <person name="Daum C."/>
            <person name="Ng V."/>
            <person name="Clum A."/>
            <person name="Steindorff A."/>
            <person name="Ohm R.A."/>
            <person name="Martin F."/>
            <person name="Silar P."/>
            <person name="Natvig D.O."/>
            <person name="Lalanne C."/>
            <person name="Gautier V."/>
            <person name="Ament-Velasquez S.L."/>
            <person name="Kruys A."/>
            <person name="Hutchinson M.I."/>
            <person name="Powell A.J."/>
            <person name="Barry K."/>
            <person name="Miller A.N."/>
            <person name="Grigoriev I.V."/>
            <person name="Debuchy R."/>
            <person name="Gladieux P."/>
            <person name="Hiltunen Thoren M."/>
            <person name="Johannesson H."/>
        </authorList>
    </citation>
    <scope>NUCLEOTIDE SEQUENCE</scope>
    <source>
        <strain evidence="2">CBS 508.74</strain>
    </source>
</reference>
<dbReference type="SUPFAM" id="SSF81383">
    <property type="entry name" value="F-box domain"/>
    <property type="match status" value="1"/>
</dbReference>
<dbReference type="CDD" id="cd09917">
    <property type="entry name" value="F-box_SF"/>
    <property type="match status" value="1"/>
</dbReference>
<name>A0AAN6QHK7_9PEZI</name>
<organism evidence="2 3">
    <name type="scientific">Canariomyces notabilis</name>
    <dbReference type="NCBI Taxonomy" id="2074819"/>
    <lineage>
        <taxon>Eukaryota</taxon>
        <taxon>Fungi</taxon>
        <taxon>Dikarya</taxon>
        <taxon>Ascomycota</taxon>
        <taxon>Pezizomycotina</taxon>
        <taxon>Sordariomycetes</taxon>
        <taxon>Sordariomycetidae</taxon>
        <taxon>Sordariales</taxon>
        <taxon>Chaetomiaceae</taxon>
        <taxon>Canariomyces</taxon>
    </lineage>
</organism>
<dbReference type="RefSeq" id="XP_064665121.1">
    <property type="nucleotide sequence ID" value="XM_064816326.1"/>
</dbReference>
<proteinExistence type="predicted"/>
<comment type="caution">
    <text evidence="2">The sequence shown here is derived from an EMBL/GenBank/DDBJ whole genome shotgun (WGS) entry which is preliminary data.</text>
</comment>
<evidence type="ECO:0008006" key="4">
    <source>
        <dbReference type="Google" id="ProtNLM"/>
    </source>
</evidence>
<protein>
    <recommendedName>
        <fullName evidence="4">F-box domain-containing protein</fullName>
    </recommendedName>
</protein>
<dbReference type="Proteomes" id="UP001302812">
    <property type="component" value="Unassembled WGS sequence"/>
</dbReference>
<dbReference type="EMBL" id="MU853372">
    <property type="protein sequence ID" value="KAK4107551.1"/>
    <property type="molecule type" value="Genomic_DNA"/>
</dbReference>
<accession>A0AAN6QHK7</accession>
<keyword evidence="3" id="KW-1185">Reference proteome</keyword>
<evidence type="ECO:0000313" key="2">
    <source>
        <dbReference type="EMBL" id="KAK4107551.1"/>
    </source>
</evidence>
<reference evidence="2" key="2">
    <citation type="submission" date="2023-05" db="EMBL/GenBank/DDBJ databases">
        <authorList>
            <consortium name="Lawrence Berkeley National Laboratory"/>
            <person name="Steindorff A."/>
            <person name="Hensen N."/>
            <person name="Bonometti L."/>
            <person name="Westerberg I."/>
            <person name="Brannstrom I.O."/>
            <person name="Guillou S."/>
            <person name="Cros-Aarteil S."/>
            <person name="Calhoun S."/>
            <person name="Haridas S."/>
            <person name="Kuo A."/>
            <person name="Mondo S."/>
            <person name="Pangilinan J."/>
            <person name="Riley R."/>
            <person name="Labutti K."/>
            <person name="Andreopoulos B."/>
            <person name="Lipzen A."/>
            <person name="Chen C."/>
            <person name="Yanf M."/>
            <person name="Daum C."/>
            <person name="Ng V."/>
            <person name="Clum A."/>
            <person name="Ohm R."/>
            <person name="Martin F."/>
            <person name="Silar P."/>
            <person name="Natvig D."/>
            <person name="Lalanne C."/>
            <person name="Gautier V."/>
            <person name="Ament-Velasquez S.L."/>
            <person name="Kruys A."/>
            <person name="Hutchinson M.I."/>
            <person name="Powell A.J."/>
            <person name="Barry K."/>
            <person name="Miller A.N."/>
            <person name="Grigoriev I.V."/>
            <person name="Debuchy R."/>
            <person name="Gladieux P."/>
            <person name="Thoren M.H."/>
            <person name="Johannesson H."/>
        </authorList>
    </citation>
    <scope>NUCLEOTIDE SEQUENCE</scope>
    <source>
        <strain evidence="2">CBS 508.74</strain>
    </source>
</reference>
<dbReference type="AlphaFoldDB" id="A0AAN6QHK7"/>
<evidence type="ECO:0000256" key="1">
    <source>
        <dbReference type="SAM" id="MobiDB-lite"/>
    </source>
</evidence>
<evidence type="ECO:0000313" key="3">
    <source>
        <dbReference type="Proteomes" id="UP001302812"/>
    </source>
</evidence>
<feature type="compositionally biased region" description="Acidic residues" evidence="1">
    <location>
        <begin position="339"/>
        <end position="356"/>
    </location>
</feature>
<dbReference type="InterPro" id="IPR036047">
    <property type="entry name" value="F-box-like_dom_sf"/>
</dbReference>